<proteinExistence type="predicted"/>
<gene>
    <name evidence="1" type="ORF">METZ01_LOCUS415386</name>
</gene>
<organism evidence="1">
    <name type="scientific">marine metagenome</name>
    <dbReference type="NCBI Taxonomy" id="408172"/>
    <lineage>
        <taxon>unclassified sequences</taxon>
        <taxon>metagenomes</taxon>
        <taxon>ecological metagenomes</taxon>
    </lineage>
</organism>
<evidence type="ECO:0000313" key="1">
    <source>
        <dbReference type="EMBL" id="SVD62532.1"/>
    </source>
</evidence>
<name>A0A382WUN3_9ZZZZ</name>
<protein>
    <submittedName>
        <fullName evidence="1">Uncharacterized protein</fullName>
    </submittedName>
</protein>
<dbReference type="AlphaFoldDB" id="A0A382WUN3"/>
<sequence length="39" mass="4297">MTKQICQSCLMTCMMPLVVPLSAFEAKGKPASNNYLSYP</sequence>
<accession>A0A382WUN3</accession>
<reference evidence="1" key="1">
    <citation type="submission" date="2018-05" db="EMBL/GenBank/DDBJ databases">
        <authorList>
            <person name="Lanie J.A."/>
            <person name="Ng W.-L."/>
            <person name="Kazmierczak K.M."/>
            <person name="Andrzejewski T.M."/>
            <person name="Davidsen T.M."/>
            <person name="Wayne K.J."/>
            <person name="Tettelin H."/>
            <person name="Glass J.I."/>
            <person name="Rusch D."/>
            <person name="Podicherti R."/>
            <person name="Tsui H.-C.T."/>
            <person name="Winkler M.E."/>
        </authorList>
    </citation>
    <scope>NUCLEOTIDE SEQUENCE</scope>
</reference>
<dbReference type="EMBL" id="UINC01162656">
    <property type="protein sequence ID" value="SVD62532.1"/>
    <property type="molecule type" value="Genomic_DNA"/>
</dbReference>